<name>A0AAU8JJC2_9CYAN</name>
<sequence length="49" mass="5734">MIGKNDGWKQEVNLGKVKNQKFVTLPHARLIDLIMYKCQLVGIKIFFQE</sequence>
<evidence type="ECO:0008006" key="2">
    <source>
        <dbReference type="Google" id="ProtNLM"/>
    </source>
</evidence>
<protein>
    <recommendedName>
        <fullName evidence="2">Transposase</fullName>
    </recommendedName>
</protein>
<organism evidence="1">
    <name type="scientific">Planktothricoides raciborskii GIHE-MW2</name>
    <dbReference type="NCBI Taxonomy" id="2792601"/>
    <lineage>
        <taxon>Bacteria</taxon>
        <taxon>Bacillati</taxon>
        <taxon>Cyanobacteriota</taxon>
        <taxon>Cyanophyceae</taxon>
        <taxon>Oscillatoriophycideae</taxon>
        <taxon>Oscillatoriales</taxon>
        <taxon>Oscillatoriaceae</taxon>
        <taxon>Planktothricoides</taxon>
    </lineage>
</organism>
<reference evidence="1" key="1">
    <citation type="submission" date="2024-07" db="EMBL/GenBank/DDBJ databases">
        <authorList>
            <person name="Kim Y.J."/>
            <person name="Jeong J.Y."/>
        </authorList>
    </citation>
    <scope>NUCLEOTIDE SEQUENCE</scope>
    <source>
        <strain evidence="1">GIHE-MW2</strain>
    </source>
</reference>
<dbReference type="EMBL" id="CP159837">
    <property type="protein sequence ID" value="XCM38908.1"/>
    <property type="molecule type" value="Genomic_DNA"/>
</dbReference>
<accession>A0AAU8JJC2</accession>
<dbReference type="RefSeq" id="WP_231636700.1">
    <property type="nucleotide sequence ID" value="NZ_CP159837.1"/>
</dbReference>
<gene>
    <name evidence="1" type="ORF">ABWT76_001786</name>
</gene>
<proteinExistence type="predicted"/>
<dbReference type="AlphaFoldDB" id="A0AAU8JJC2"/>
<evidence type="ECO:0000313" key="1">
    <source>
        <dbReference type="EMBL" id="XCM38908.1"/>
    </source>
</evidence>